<dbReference type="PANTHER" id="PTHR44846">
    <property type="entry name" value="MANNOSYL-D-GLYCERATE TRANSPORT/METABOLISM SYSTEM REPRESSOR MNGR-RELATED"/>
    <property type="match status" value="1"/>
</dbReference>
<dbReference type="CDD" id="cd07377">
    <property type="entry name" value="WHTH_GntR"/>
    <property type="match status" value="1"/>
</dbReference>
<evidence type="ECO:0000313" key="5">
    <source>
        <dbReference type="EMBL" id="GGO65267.1"/>
    </source>
</evidence>
<dbReference type="AlphaFoldDB" id="A0A917YT41"/>
<evidence type="ECO:0000256" key="3">
    <source>
        <dbReference type="ARBA" id="ARBA00023163"/>
    </source>
</evidence>
<dbReference type="PRINTS" id="PR00035">
    <property type="entry name" value="HTHGNTR"/>
</dbReference>
<proteinExistence type="predicted"/>
<gene>
    <name evidence="5" type="ORF">GCM10010982_06670</name>
</gene>
<dbReference type="Pfam" id="PF00392">
    <property type="entry name" value="GntR"/>
    <property type="match status" value="1"/>
</dbReference>
<dbReference type="Gene3D" id="3.40.1410.10">
    <property type="entry name" value="Chorismate lyase-like"/>
    <property type="match status" value="1"/>
</dbReference>
<dbReference type="InterPro" id="IPR036388">
    <property type="entry name" value="WH-like_DNA-bd_sf"/>
</dbReference>
<evidence type="ECO:0000313" key="6">
    <source>
        <dbReference type="Proteomes" id="UP000606935"/>
    </source>
</evidence>
<dbReference type="PROSITE" id="PS50949">
    <property type="entry name" value="HTH_GNTR"/>
    <property type="match status" value="1"/>
</dbReference>
<evidence type="ECO:0000256" key="2">
    <source>
        <dbReference type="ARBA" id="ARBA00023125"/>
    </source>
</evidence>
<dbReference type="SMART" id="SM00345">
    <property type="entry name" value="HTH_GNTR"/>
    <property type="match status" value="1"/>
</dbReference>
<dbReference type="SUPFAM" id="SSF46785">
    <property type="entry name" value="Winged helix' DNA-binding domain"/>
    <property type="match status" value="1"/>
</dbReference>
<accession>A0A917YT41</accession>
<dbReference type="InterPro" id="IPR000524">
    <property type="entry name" value="Tscrpt_reg_HTH_GntR"/>
</dbReference>
<dbReference type="SMART" id="SM00866">
    <property type="entry name" value="UTRA"/>
    <property type="match status" value="1"/>
</dbReference>
<dbReference type="GO" id="GO:0045892">
    <property type="term" value="P:negative regulation of DNA-templated transcription"/>
    <property type="evidence" value="ECO:0007669"/>
    <property type="project" value="TreeGrafter"/>
</dbReference>
<reference evidence="5" key="2">
    <citation type="submission" date="2020-09" db="EMBL/GenBank/DDBJ databases">
        <authorList>
            <person name="Sun Q."/>
            <person name="Zhou Y."/>
        </authorList>
    </citation>
    <scope>NUCLEOTIDE SEQUENCE</scope>
    <source>
        <strain evidence="5">CGMCC 1.7086</strain>
    </source>
</reference>
<feature type="domain" description="HTH gntR-type" evidence="4">
    <location>
        <begin position="8"/>
        <end position="76"/>
    </location>
</feature>
<keyword evidence="6" id="KW-1185">Reference proteome</keyword>
<dbReference type="EMBL" id="BMLS01000001">
    <property type="protein sequence ID" value="GGO65267.1"/>
    <property type="molecule type" value="Genomic_DNA"/>
</dbReference>
<dbReference type="InterPro" id="IPR036390">
    <property type="entry name" value="WH_DNA-bd_sf"/>
</dbReference>
<dbReference type="InterPro" id="IPR028978">
    <property type="entry name" value="Chorismate_lyase_/UTRA_dom_sf"/>
</dbReference>
<name>A0A917YT41_9ALTE</name>
<dbReference type="Gene3D" id="1.10.10.10">
    <property type="entry name" value="Winged helix-like DNA-binding domain superfamily/Winged helix DNA-binding domain"/>
    <property type="match status" value="1"/>
</dbReference>
<protein>
    <submittedName>
        <fullName evidence="5">Transcriptional regulator</fullName>
    </submittedName>
</protein>
<dbReference type="Pfam" id="PF07702">
    <property type="entry name" value="UTRA"/>
    <property type="match status" value="1"/>
</dbReference>
<dbReference type="InterPro" id="IPR011663">
    <property type="entry name" value="UTRA"/>
</dbReference>
<dbReference type="RefSeq" id="WP_188690266.1">
    <property type="nucleotide sequence ID" value="NZ_BMLS01000001.1"/>
</dbReference>
<dbReference type="InterPro" id="IPR050679">
    <property type="entry name" value="Bact_HTH_transcr_reg"/>
</dbReference>
<keyword evidence="2" id="KW-0238">DNA-binding</keyword>
<evidence type="ECO:0000256" key="1">
    <source>
        <dbReference type="ARBA" id="ARBA00023015"/>
    </source>
</evidence>
<comment type="caution">
    <text evidence="5">The sequence shown here is derived from an EMBL/GenBank/DDBJ whole genome shotgun (WGS) entry which is preliminary data.</text>
</comment>
<dbReference type="PANTHER" id="PTHR44846:SF1">
    <property type="entry name" value="MANNOSYL-D-GLYCERATE TRANSPORT_METABOLISM SYSTEM REPRESSOR MNGR-RELATED"/>
    <property type="match status" value="1"/>
</dbReference>
<dbReference type="SUPFAM" id="SSF64288">
    <property type="entry name" value="Chorismate lyase-like"/>
    <property type="match status" value="1"/>
</dbReference>
<dbReference type="GO" id="GO:0003677">
    <property type="term" value="F:DNA binding"/>
    <property type="evidence" value="ECO:0007669"/>
    <property type="project" value="UniProtKB-KW"/>
</dbReference>
<dbReference type="GO" id="GO:0003700">
    <property type="term" value="F:DNA-binding transcription factor activity"/>
    <property type="evidence" value="ECO:0007669"/>
    <property type="project" value="InterPro"/>
</dbReference>
<keyword evidence="3" id="KW-0804">Transcription</keyword>
<sequence>MQSQSKPHRTYQALRDQLAERIQNGVYSEYQKLPSERLLAEELDTTRLTLRDALFQLEIEGKVFRMDRRGWFISGRRLVFDPYLDKGFMTNVHEQGMTPDTKLLKLEEIKASSTLAKALKLAPGAGVYHLQRQRFINKRPVLVEDIYLDQSRFPGLRHTDINGSLSLVLKEVYSVSVAYSHIEITPVVFNALHAKQLQVSPGTPATLITRTSFDSQGLVVEYDKEYWVADILKIELATQSK</sequence>
<reference evidence="5" key="1">
    <citation type="journal article" date="2014" name="Int. J. Syst. Evol. Microbiol.">
        <title>Complete genome sequence of Corynebacterium casei LMG S-19264T (=DSM 44701T), isolated from a smear-ripened cheese.</title>
        <authorList>
            <consortium name="US DOE Joint Genome Institute (JGI-PGF)"/>
            <person name="Walter F."/>
            <person name="Albersmeier A."/>
            <person name="Kalinowski J."/>
            <person name="Ruckert C."/>
        </authorList>
    </citation>
    <scope>NUCLEOTIDE SEQUENCE</scope>
    <source>
        <strain evidence="5">CGMCC 1.7086</strain>
    </source>
</reference>
<evidence type="ECO:0000259" key="4">
    <source>
        <dbReference type="PROSITE" id="PS50949"/>
    </source>
</evidence>
<keyword evidence="1" id="KW-0805">Transcription regulation</keyword>
<dbReference type="Proteomes" id="UP000606935">
    <property type="component" value="Unassembled WGS sequence"/>
</dbReference>
<organism evidence="5 6">
    <name type="scientific">Bowmanella pacifica</name>
    <dbReference type="NCBI Taxonomy" id="502051"/>
    <lineage>
        <taxon>Bacteria</taxon>
        <taxon>Pseudomonadati</taxon>
        <taxon>Pseudomonadota</taxon>
        <taxon>Gammaproteobacteria</taxon>
        <taxon>Alteromonadales</taxon>
        <taxon>Alteromonadaceae</taxon>
        <taxon>Bowmanella</taxon>
    </lineage>
</organism>